<feature type="transmembrane region" description="Helical" evidence="5">
    <location>
        <begin position="326"/>
        <end position="346"/>
    </location>
</feature>
<dbReference type="InterPro" id="IPR002293">
    <property type="entry name" value="AA/rel_permease1"/>
</dbReference>
<protein>
    <submittedName>
        <fullName evidence="6">High-affinity methionine permease</fullName>
    </submittedName>
</protein>
<feature type="transmembrane region" description="Helical" evidence="5">
    <location>
        <begin position="418"/>
        <end position="439"/>
    </location>
</feature>
<feature type="transmembrane region" description="Helical" evidence="5">
    <location>
        <begin position="55"/>
        <end position="75"/>
    </location>
</feature>
<feature type="transmembrane region" description="Helical" evidence="5">
    <location>
        <begin position="146"/>
        <end position="164"/>
    </location>
</feature>
<feature type="transmembrane region" description="Helical" evidence="5">
    <location>
        <begin position="87"/>
        <end position="109"/>
    </location>
</feature>
<dbReference type="Proteomes" id="UP000190776">
    <property type="component" value="Unassembled WGS sequence"/>
</dbReference>
<evidence type="ECO:0000313" key="7">
    <source>
        <dbReference type="Proteomes" id="UP000190776"/>
    </source>
</evidence>
<proteinExistence type="predicted"/>
<dbReference type="InterPro" id="IPR050598">
    <property type="entry name" value="AminoAcid_Transporter"/>
</dbReference>
<reference evidence="6 7" key="1">
    <citation type="submission" date="2017-01" db="EMBL/GenBank/DDBJ databases">
        <title>Draft genome sequence of Diplodia seriata F98.1, a fungal species involved in grapevine trunk diseases.</title>
        <authorList>
            <person name="Robert-Siegwald G."/>
            <person name="Vallet J."/>
            <person name="Abou-Mansour E."/>
            <person name="Xu J."/>
            <person name="Rey P."/>
            <person name="Bertsch C."/>
            <person name="Rego C."/>
            <person name="Larignon P."/>
            <person name="Fontaine F."/>
            <person name="Lebrun M.-H."/>
        </authorList>
    </citation>
    <scope>NUCLEOTIDE SEQUENCE [LARGE SCALE GENOMIC DNA]</scope>
    <source>
        <strain evidence="6 7">F98.1</strain>
    </source>
</reference>
<dbReference type="Gene3D" id="1.20.1740.10">
    <property type="entry name" value="Amino acid/polyamine transporter I"/>
    <property type="match status" value="2"/>
</dbReference>
<feature type="transmembrane region" description="Helical" evidence="5">
    <location>
        <begin position="211"/>
        <end position="231"/>
    </location>
</feature>
<dbReference type="AlphaFoldDB" id="A0A1S8B447"/>
<evidence type="ECO:0000256" key="1">
    <source>
        <dbReference type="ARBA" id="ARBA00004141"/>
    </source>
</evidence>
<dbReference type="OrthoDB" id="5982228at2759"/>
<evidence type="ECO:0000256" key="3">
    <source>
        <dbReference type="ARBA" id="ARBA00022989"/>
    </source>
</evidence>
<dbReference type="STRING" id="420778.A0A1S8B447"/>
<feature type="transmembrane region" description="Helical" evidence="5">
    <location>
        <begin position="184"/>
        <end position="204"/>
    </location>
</feature>
<evidence type="ECO:0000313" key="6">
    <source>
        <dbReference type="EMBL" id="OMP82337.1"/>
    </source>
</evidence>
<evidence type="ECO:0000256" key="5">
    <source>
        <dbReference type="SAM" id="Phobius"/>
    </source>
</evidence>
<dbReference type="PANTHER" id="PTHR11785:SF353">
    <property type="entry name" value="METHIONINE TRANSPORTER (EUROFUNG)"/>
    <property type="match status" value="1"/>
</dbReference>
<keyword evidence="3 5" id="KW-1133">Transmembrane helix</keyword>
<feature type="transmembrane region" description="Helical" evidence="5">
    <location>
        <begin position="386"/>
        <end position="406"/>
    </location>
</feature>
<dbReference type="PIRSF" id="PIRSF006060">
    <property type="entry name" value="AA_transporter"/>
    <property type="match status" value="1"/>
</dbReference>
<accession>A0A1S8B447</accession>
<evidence type="ECO:0000256" key="2">
    <source>
        <dbReference type="ARBA" id="ARBA00022692"/>
    </source>
</evidence>
<organism evidence="6 7">
    <name type="scientific">Diplodia seriata</name>
    <dbReference type="NCBI Taxonomy" id="420778"/>
    <lineage>
        <taxon>Eukaryota</taxon>
        <taxon>Fungi</taxon>
        <taxon>Dikarya</taxon>
        <taxon>Ascomycota</taxon>
        <taxon>Pezizomycotina</taxon>
        <taxon>Dothideomycetes</taxon>
        <taxon>Dothideomycetes incertae sedis</taxon>
        <taxon>Botryosphaeriales</taxon>
        <taxon>Botryosphaeriaceae</taxon>
        <taxon>Diplodia</taxon>
    </lineage>
</organism>
<evidence type="ECO:0000256" key="4">
    <source>
        <dbReference type="ARBA" id="ARBA00023136"/>
    </source>
</evidence>
<dbReference type="GO" id="GO:0015179">
    <property type="term" value="F:L-amino acid transmembrane transporter activity"/>
    <property type="evidence" value="ECO:0007669"/>
    <property type="project" value="TreeGrafter"/>
</dbReference>
<keyword evidence="2 5" id="KW-0812">Transmembrane</keyword>
<keyword evidence="4 5" id="KW-0472">Membrane</keyword>
<comment type="caution">
    <text evidence="6">The sequence shown here is derived from an EMBL/GenBank/DDBJ whole genome shotgun (WGS) entry which is preliminary data.</text>
</comment>
<dbReference type="PANTHER" id="PTHR11785">
    <property type="entry name" value="AMINO ACID TRANSPORTER"/>
    <property type="match status" value="1"/>
</dbReference>
<sequence length="584" mass="65020">MNGTIAPHQTHPSHESDRDRCADAIFPDLRPADQEKLQEYKAAGAQIDDRRARRLGWFSVASIIANRMIGTGIFVTPTTILQRDHNIGASLMLWLAGCVASLAGSLVYVEYGLTIPRWIFEDGTVCAPRSGGELNYLQYLIQKPRFLASCLFGIPFFLIGNSAQNALSFAYHFLHAIGASQSKLNLQLVAISAALITCITHSLWRRFGIYLNNIFASIKVLMLLLIISLGVRSFKQDSGGDVECSPKSTAATKTINLKYDNSFHRLGDAVGSSGYATAYLQIIFSFSGLNQANYVLNQNVLQNCESKDWSVGREFFKHTLGSVKTYSAFLTVSSFGNIIVTTFTAARVKQEIAKSGILPWAKLIAEDRDPLRRFKQRRQPNHETPAMALALHFLFTVIILLTTLGIDEAQEGYTTLLSIYSYAIDAFFAACLGLGLIAMRTLPHLKHHMFDGPNKRREDWNMASVVPWQISIVAGTLMFISNTYPLVASWIPANYVELHVPWYVVPTSACSVLASGIIYYLGMKFIWSNGRDRVVVRDLMFSRERDNNGQPVQAVEAFDAYWVVPPPSNMPRHSSEYDVDSIGT</sequence>
<comment type="subcellular location">
    <subcellularLocation>
        <location evidence="1">Membrane</location>
        <topology evidence="1">Multi-pass membrane protein</topology>
    </subcellularLocation>
</comment>
<name>A0A1S8B447_9PEZI</name>
<dbReference type="Pfam" id="PF13520">
    <property type="entry name" value="AA_permease_2"/>
    <property type="match status" value="2"/>
</dbReference>
<gene>
    <name evidence="6" type="ORF">BK809_0006647</name>
</gene>
<dbReference type="EMBL" id="MSZU01000114">
    <property type="protein sequence ID" value="OMP82337.1"/>
    <property type="molecule type" value="Genomic_DNA"/>
</dbReference>
<feature type="transmembrane region" description="Helical" evidence="5">
    <location>
        <begin position="500"/>
        <end position="521"/>
    </location>
</feature>
<feature type="transmembrane region" description="Helical" evidence="5">
    <location>
        <begin position="460"/>
        <end position="480"/>
    </location>
</feature>
<dbReference type="GO" id="GO:0016020">
    <property type="term" value="C:membrane"/>
    <property type="evidence" value="ECO:0007669"/>
    <property type="project" value="UniProtKB-SubCell"/>
</dbReference>